<dbReference type="RefSeq" id="WP_023979594.1">
    <property type="nucleotide sequence ID" value="NZ_CBLX010000027.1"/>
</dbReference>
<feature type="transmembrane region" description="Helical" evidence="1">
    <location>
        <begin position="149"/>
        <end position="168"/>
    </location>
</feature>
<evidence type="ECO:0000256" key="1">
    <source>
        <dbReference type="SAM" id="Phobius"/>
    </source>
</evidence>
<sequence>MPTTPAQRPWRYALTDLTGLLFAALWSMRGLAALGIAPSHGLIITVSISLPLAWGFLRRDITHHDPEIVHDHKLARRTRRARVVLLVAAGMVLSAVHRPDLMLVVAGLVIGASYLPLGRAMHEPVHIFTGVGILFVTAASLFLNQPLHSVVAGLGTASACWVGALCRLMRSRLIGSPEAEAPIRTIA</sequence>
<feature type="transmembrane region" description="Helical" evidence="1">
    <location>
        <begin position="78"/>
        <end position="95"/>
    </location>
</feature>
<proteinExistence type="predicted"/>
<keyword evidence="1" id="KW-0472">Membrane</keyword>
<feature type="transmembrane region" description="Helical" evidence="1">
    <location>
        <begin position="125"/>
        <end position="143"/>
    </location>
</feature>
<name>A0A060QKE4_9PROT</name>
<protein>
    <submittedName>
        <fullName evidence="2">Uncharacterized protein</fullName>
    </submittedName>
</protein>
<evidence type="ECO:0000313" key="3">
    <source>
        <dbReference type="Proteomes" id="UP000027583"/>
    </source>
</evidence>
<dbReference type="EMBL" id="CBLX010000027">
    <property type="protein sequence ID" value="CDG41283.1"/>
    <property type="molecule type" value="Genomic_DNA"/>
</dbReference>
<keyword evidence="1" id="KW-0812">Transmembrane</keyword>
<feature type="transmembrane region" description="Helical" evidence="1">
    <location>
        <begin position="101"/>
        <end position="118"/>
    </location>
</feature>
<dbReference type="Proteomes" id="UP000027583">
    <property type="component" value="Unassembled WGS sequence"/>
</dbReference>
<evidence type="ECO:0000313" key="2">
    <source>
        <dbReference type="EMBL" id="CDG41283.1"/>
    </source>
</evidence>
<reference evidence="2 3" key="2">
    <citation type="journal article" date="2014" name="PLoS ONE">
        <title>Evolution of mitochondria reconstructed from the energy metabolism of living bacteria.</title>
        <authorList>
            <person name="Degli Esposti M."/>
            <person name="Chouaia B."/>
            <person name="Comandatore F."/>
            <person name="Crotti E."/>
            <person name="Sassera D."/>
            <person name="Lievens P.M."/>
            <person name="Daffonchio D."/>
            <person name="Bandi C."/>
        </authorList>
    </citation>
    <scope>NUCLEOTIDE SEQUENCE [LARGE SCALE GENOMIC DNA]</scope>
    <source>
        <strain evidence="2 3">SF2.1</strain>
    </source>
</reference>
<gene>
    <name evidence="2" type="ORF">ASAP_3238</name>
</gene>
<organism evidence="2 3">
    <name type="scientific">Asaia bogorensis</name>
    <dbReference type="NCBI Taxonomy" id="91915"/>
    <lineage>
        <taxon>Bacteria</taxon>
        <taxon>Pseudomonadati</taxon>
        <taxon>Pseudomonadota</taxon>
        <taxon>Alphaproteobacteria</taxon>
        <taxon>Acetobacterales</taxon>
        <taxon>Acetobacteraceae</taxon>
        <taxon>Asaia</taxon>
    </lineage>
</organism>
<comment type="caution">
    <text evidence="2">The sequence shown here is derived from an EMBL/GenBank/DDBJ whole genome shotgun (WGS) entry which is preliminary data.</text>
</comment>
<feature type="transmembrane region" description="Helical" evidence="1">
    <location>
        <begin position="37"/>
        <end position="57"/>
    </location>
</feature>
<reference evidence="2 3" key="1">
    <citation type="journal article" date="2014" name="Genome Biol. Evol.">
        <title>Acetic acid bacteria genomes reveal functional traits for adaptation to life in insect guts.</title>
        <authorList>
            <person name="Chouaia B."/>
            <person name="Gaiarsa S."/>
            <person name="Crotti E."/>
            <person name="Comandatore F."/>
            <person name="Degli Esposti M."/>
            <person name="Ricci I."/>
            <person name="Alma A."/>
            <person name="Favia G."/>
            <person name="Bandi C."/>
            <person name="Daffonchio D."/>
        </authorList>
    </citation>
    <scope>NUCLEOTIDE SEQUENCE [LARGE SCALE GENOMIC DNA]</scope>
    <source>
        <strain evidence="2 3">SF2.1</strain>
    </source>
</reference>
<keyword evidence="1" id="KW-1133">Transmembrane helix</keyword>
<accession>A0A060QKE4</accession>
<dbReference type="AlphaFoldDB" id="A0A060QKE4"/>